<dbReference type="Proteomes" id="UP000001064">
    <property type="component" value="Unassembled WGS sequence"/>
</dbReference>
<protein>
    <recommendedName>
        <fullName evidence="4">FNIP repeat-containing protein</fullName>
    </recommendedName>
</protein>
<dbReference type="InterPro" id="IPR008615">
    <property type="entry name" value="FNIP"/>
</dbReference>
<evidence type="ECO:0000313" key="3">
    <source>
        <dbReference type="Proteomes" id="UP000001064"/>
    </source>
</evidence>
<reference evidence="3" key="1">
    <citation type="journal article" date="2011" name="Genome Biol.">
        <title>Comparative genomics of the social amoebae Dictyostelium discoideum and Dictyostelium purpureum.</title>
        <authorList>
            <consortium name="US DOE Joint Genome Institute (JGI-PGF)"/>
            <person name="Sucgang R."/>
            <person name="Kuo A."/>
            <person name="Tian X."/>
            <person name="Salerno W."/>
            <person name="Parikh A."/>
            <person name="Feasley C.L."/>
            <person name="Dalin E."/>
            <person name="Tu H."/>
            <person name="Huang E."/>
            <person name="Barry K."/>
            <person name="Lindquist E."/>
            <person name="Shapiro H."/>
            <person name="Bruce D."/>
            <person name="Schmutz J."/>
            <person name="Salamov A."/>
            <person name="Fey P."/>
            <person name="Gaudet P."/>
            <person name="Anjard C."/>
            <person name="Babu M.M."/>
            <person name="Basu S."/>
            <person name="Bushmanova Y."/>
            <person name="van der Wel H."/>
            <person name="Katoh-Kurasawa M."/>
            <person name="Dinh C."/>
            <person name="Coutinho P.M."/>
            <person name="Saito T."/>
            <person name="Elias M."/>
            <person name="Schaap P."/>
            <person name="Kay R.R."/>
            <person name="Henrissat B."/>
            <person name="Eichinger L."/>
            <person name="Rivero F."/>
            <person name="Putnam N.H."/>
            <person name="West C.M."/>
            <person name="Loomis W.F."/>
            <person name="Chisholm R.L."/>
            <person name="Shaulsky G."/>
            <person name="Strassmann J.E."/>
            <person name="Queller D.C."/>
            <person name="Kuspa A."/>
            <person name="Grigoriev I.V."/>
        </authorList>
    </citation>
    <scope>NUCLEOTIDE SEQUENCE [LARGE SCALE GENOMIC DNA]</scope>
    <source>
        <strain evidence="3">QSDP1</strain>
    </source>
</reference>
<dbReference type="VEuPathDB" id="AmoebaDB:DICPUDRAFT_79998"/>
<dbReference type="GeneID" id="10500217"/>
<dbReference type="SUPFAM" id="SSF52058">
    <property type="entry name" value="L domain-like"/>
    <property type="match status" value="1"/>
</dbReference>
<sequence>MINNINNDNNYISILFLKIWRNQYIKNIILKYCSIFKLHNQTYMSGVTSPSFKYILSYKGLDYCKSFHIKDSSCLFNLPKDVERISIYDTIIIKEEPESHLNQIMEYFKESPITELSIKLNFFVDNRDYINHHTPNKDLPENKKSFEILQNIVKCLPSNLKKLNLSTYSSSIEPYTLPNTLVSLSFYGNTTLKDHSIPYSVEELILENYNLAFTTENVMPPSLKKVTFGFRYNQPLNTNLFKNCKQLKTIHFGKKFNQSLEPGVLPSSLKKICFPESSAFSKPLKLNSLPNGIKKITFPQNFNQPFLIKKKNFFTGKKGFFSRLFKKQNQQDDEEIGDHLNDYESILPKSLEFLKVGLAFNQSILKGSIPESVTVLDLSGSVIKKFDDNAIPNVKVLTMPREIQQFGESLFPNNIQEINIPKITLKHYQVGKLKIPVSVKKFKVGEESTNVSLQSFLYPEQVYQFEELWYKNHILRSFSNLQFNYCHIKELYIHYTVYENINNLTLPTNLEKLVLSGGIDNSFYPNYFSMCQNSLKYLEIQTLRSQVIPIHCVPPTLETLVLGEIYSVSNIEFIKTITNLQTLVIGKIFNGSIKHLKTILPQSITTLEIREEILLSEISLLWVPENLKTLILRSNSPHVALNNLPRSIEKICYKNTDFIIYHQKYFNNSESMEYYYDKLCLNKD</sequence>
<dbReference type="RefSeq" id="XP_003289218.1">
    <property type="nucleotide sequence ID" value="XM_003289170.1"/>
</dbReference>
<dbReference type="Pfam" id="PF05725">
    <property type="entry name" value="FNIP"/>
    <property type="match status" value="4"/>
</dbReference>
<dbReference type="InterPro" id="IPR051251">
    <property type="entry name" value="STK_FNIP-Repeat"/>
</dbReference>
<dbReference type="KEGG" id="dpp:DICPUDRAFT_79998"/>
<keyword evidence="1" id="KW-0677">Repeat</keyword>
<organism evidence="2 3">
    <name type="scientific">Dictyostelium purpureum</name>
    <name type="common">Slime mold</name>
    <dbReference type="NCBI Taxonomy" id="5786"/>
    <lineage>
        <taxon>Eukaryota</taxon>
        <taxon>Amoebozoa</taxon>
        <taxon>Evosea</taxon>
        <taxon>Eumycetozoa</taxon>
        <taxon>Dictyostelia</taxon>
        <taxon>Dictyosteliales</taxon>
        <taxon>Dictyosteliaceae</taxon>
        <taxon>Dictyostelium</taxon>
    </lineage>
</organism>
<accession>F0ZP85</accession>
<dbReference type="AlphaFoldDB" id="F0ZP85"/>
<dbReference type="InParanoid" id="F0ZP85"/>
<dbReference type="InterPro" id="IPR032675">
    <property type="entry name" value="LRR_dom_sf"/>
</dbReference>
<dbReference type="EMBL" id="GL871105">
    <property type="protein sequence ID" value="EGC34249.1"/>
    <property type="molecule type" value="Genomic_DNA"/>
</dbReference>
<name>F0ZP85_DICPU</name>
<gene>
    <name evidence="2" type="ORF">DICPUDRAFT_79998</name>
</gene>
<evidence type="ECO:0000313" key="2">
    <source>
        <dbReference type="EMBL" id="EGC34249.1"/>
    </source>
</evidence>
<dbReference type="Gene3D" id="3.80.10.10">
    <property type="entry name" value="Ribonuclease Inhibitor"/>
    <property type="match status" value="1"/>
</dbReference>
<evidence type="ECO:0000256" key="1">
    <source>
        <dbReference type="ARBA" id="ARBA00022737"/>
    </source>
</evidence>
<keyword evidence="3" id="KW-1185">Reference proteome</keyword>
<evidence type="ECO:0008006" key="4">
    <source>
        <dbReference type="Google" id="ProtNLM"/>
    </source>
</evidence>
<proteinExistence type="predicted"/>
<dbReference type="PANTHER" id="PTHR32134">
    <property type="entry name" value="FNIP REPEAT-CONTAINING PROTEIN"/>
    <property type="match status" value="1"/>
</dbReference>
<dbReference type="PANTHER" id="PTHR32134:SF169">
    <property type="entry name" value="FNIP REPEAT-CONTAINING PROTEIN-RELATED"/>
    <property type="match status" value="1"/>
</dbReference>